<dbReference type="PANTHER" id="PTHR18895">
    <property type="entry name" value="HEMK METHYLTRANSFERASE"/>
    <property type="match status" value="1"/>
</dbReference>
<protein>
    <submittedName>
        <fullName evidence="2">Uncharacterized protein</fullName>
    </submittedName>
</protein>
<dbReference type="PANTHER" id="PTHR18895:SF74">
    <property type="entry name" value="MTRF1L RELEASE FACTOR GLUTAMINE METHYLTRANSFERASE"/>
    <property type="match status" value="1"/>
</dbReference>
<dbReference type="Gene3D" id="3.40.50.150">
    <property type="entry name" value="Vaccinia Virus protein VP39"/>
    <property type="match status" value="1"/>
</dbReference>
<feature type="region of interest" description="Disordered" evidence="1">
    <location>
        <begin position="595"/>
        <end position="648"/>
    </location>
</feature>
<reference evidence="2 3" key="1">
    <citation type="submission" date="2015-01" db="EMBL/GenBank/DDBJ databases">
        <title>The Genome Sequence of Capronia semiimmersa CBS27337.</title>
        <authorList>
            <consortium name="The Broad Institute Genomics Platform"/>
            <person name="Cuomo C."/>
            <person name="de Hoog S."/>
            <person name="Gorbushina A."/>
            <person name="Stielow B."/>
            <person name="Teixiera M."/>
            <person name="Abouelleil A."/>
            <person name="Chapman S.B."/>
            <person name="Priest M."/>
            <person name="Young S.K."/>
            <person name="Wortman J."/>
            <person name="Nusbaum C."/>
            <person name="Birren B."/>
        </authorList>
    </citation>
    <scope>NUCLEOTIDE SEQUENCE [LARGE SCALE GENOMIC DNA]</scope>
    <source>
        <strain evidence="2 3">CBS 27337</strain>
    </source>
</reference>
<dbReference type="GO" id="GO:0003676">
    <property type="term" value="F:nucleic acid binding"/>
    <property type="evidence" value="ECO:0007669"/>
    <property type="project" value="InterPro"/>
</dbReference>
<dbReference type="EMBL" id="KN846957">
    <property type="protein sequence ID" value="KIW70673.1"/>
    <property type="molecule type" value="Genomic_DNA"/>
</dbReference>
<dbReference type="HOGENOM" id="CLU_018398_0_3_1"/>
<dbReference type="AlphaFoldDB" id="A0A0D2FQQ5"/>
<dbReference type="Proteomes" id="UP000054266">
    <property type="component" value="Unassembled WGS sequence"/>
</dbReference>
<proteinExistence type="predicted"/>
<dbReference type="InterPro" id="IPR029063">
    <property type="entry name" value="SAM-dependent_MTases_sf"/>
</dbReference>
<dbReference type="Gene3D" id="1.10.8.10">
    <property type="entry name" value="DNA helicase RuvA subunit, C-terminal domain"/>
    <property type="match status" value="1"/>
</dbReference>
<keyword evidence="3" id="KW-1185">Reference proteome</keyword>
<evidence type="ECO:0000256" key="1">
    <source>
        <dbReference type="SAM" id="MobiDB-lite"/>
    </source>
</evidence>
<dbReference type="SUPFAM" id="SSF53335">
    <property type="entry name" value="S-adenosyl-L-methionine-dependent methyltransferases"/>
    <property type="match status" value="1"/>
</dbReference>
<evidence type="ECO:0000313" key="3">
    <source>
        <dbReference type="Proteomes" id="UP000054266"/>
    </source>
</evidence>
<dbReference type="CDD" id="cd02440">
    <property type="entry name" value="AdoMet_MTases"/>
    <property type="match status" value="1"/>
</dbReference>
<evidence type="ECO:0000313" key="2">
    <source>
        <dbReference type="EMBL" id="KIW70673.1"/>
    </source>
</evidence>
<dbReference type="STRING" id="5601.A0A0D2FQQ5"/>
<dbReference type="GO" id="GO:0008168">
    <property type="term" value="F:methyltransferase activity"/>
    <property type="evidence" value="ECO:0007669"/>
    <property type="project" value="InterPro"/>
</dbReference>
<dbReference type="GO" id="GO:0005739">
    <property type="term" value="C:mitochondrion"/>
    <property type="evidence" value="ECO:0007669"/>
    <property type="project" value="TreeGrafter"/>
</dbReference>
<dbReference type="InterPro" id="IPR050320">
    <property type="entry name" value="N5-glutamine_MTase"/>
</dbReference>
<dbReference type="GO" id="GO:0032259">
    <property type="term" value="P:methylation"/>
    <property type="evidence" value="ECO:0007669"/>
    <property type="project" value="InterPro"/>
</dbReference>
<organism evidence="2 3">
    <name type="scientific">Phialophora macrospora</name>
    <dbReference type="NCBI Taxonomy" id="1851006"/>
    <lineage>
        <taxon>Eukaryota</taxon>
        <taxon>Fungi</taxon>
        <taxon>Dikarya</taxon>
        <taxon>Ascomycota</taxon>
        <taxon>Pezizomycotina</taxon>
        <taxon>Eurotiomycetes</taxon>
        <taxon>Chaetothyriomycetidae</taxon>
        <taxon>Chaetothyriales</taxon>
        <taxon>Herpotrichiellaceae</taxon>
        <taxon>Phialophora</taxon>
    </lineage>
</organism>
<gene>
    <name evidence="2" type="ORF">PV04_02918</name>
</gene>
<name>A0A0D2FQQ5_9EURO</name>
<dbReference type="InterPro" id="IPR002052">
    <property type="entry name" value="DNA_methylase_N6_adenine_CS"/>
</dbReference>
<accession>A0A0D2FQQ5</accession>
<feature type="compositionally biased region" description="Basic and acidic residues" evidence="1">
    <location>
        <begin position="605"/>
        <end position="620"/>
    </location>
</feature>
<dbReference type="PROSITE" id="PS00092">
    <property type="entry name" value="N6_MTASE"/>
    <property type="match status" value="1"/>
</dbReference>
<feature type="compositionally biased region" description="Polar residues" evidence="1">
    <location>
        <begin position="194"/>
        <end position="204"/>
    </location>
</feature>
<sequence length="671" mass="74545">MPRLSPALIRQARAENPLLTLLLQVCRDLPSARNELRWLREHAHDAVNAKRYASQGPPVPHADLGVETPHEMGWPGTVGGEQWQRKAEDSPVPTESTKQGLGIVRKFRAHERTKPLIRTHQTDMAFRIRLQQVDVANDINATTSIQAQDSRADEKSSVINDEMPDYRQSRPRIKYAKAAEKNRQLKKTLEKSSPRSSTIKTWSRNGSGELGLHAHTGKILLSGDSASNSQAQKLLVHNVNRRSKGVPLQYIIGNQPFGTLDILCQRGVLIPRPETEMYTEKVAKLLLSALTATQRSGVSWWQGHDKIRILDLCTGTGCIALLLYSILKPIGPSKPTLPRELDIEIVGVDFNPRAVELARKNLHHNVSQKLLHPDAIHSVSFQQVDVLALGKRLSKGDQSEDQLRRIVNAVAAGVVEEDISPSVSSAPWDMVIANPPYIGPKDYDLGGKTEPSVRNYEPKEALVPVADGFFKSPAIIQADLFYQPLIRIAQAVNAQLLVMEVGDSSQGARVGKMVVKKASTEVSRSSNNPRLSLSWRGDGLRLEAWRDDEAVRVLPTQARSGFEIDFTEDADPEVSDRAIVVWSGRLADWRRRSLPASNRPASATEEAKAKLRQVKDEAAKSRKAMKSTTRKPAGNKDDASPAYPELQFSEREEFLAQISEKRRQEARGVEV</sequence>
<feature type="region of interest" description="Disordered" evidence="1">
    <location>
        <begin position="180"/>
        <end position="204"/>
    </location>
</feature>
<feature type="compositionally biased region" description="Basic and acidic residues" evidence="1">
    <location>
        <begin position="180"/>
        <end position="193"/>
    </location>
</feature>